<protein>
    <recommendedName>
        <fullName evidence="3">Solute-binding protein family 3/N-terminal domain-containing protein</fullName>
    </recommendedName>
</protein>
<gene>
    <name evidence="4" type="ORF">GCM10009092_02930</name>
</gene>
<proteinExistence type="inferred from homology"/>
<dbReference type="PANTHER" id="PTHR35936">
    <property type="entry name" value="MEMBRANE-BOUND LYTIC MUREIN TRANSGLYCOSYLASE F"/>
    <property type="match status" value="1"/>
</dbReference>
<comment type="similarity">
    <text evidence="1">Belongs to the bacterial solute-binding protein 3 family.</text>
</comment>
<comment type="caution">
    <text evidence="4">The sequence shown here is derived from an EMBL/GenBank/DDBJ whole genome shotgun (WGS) entry which is preliminary data.</text>
</comment>
<dbReference type="Gene3D" id="3.40.190.10">
    <property type="entry name" value="Periplasmic binding protein-like II"/>
    <property type="match status" value="2"/>
</dbReference>
<dbReference type="EMBL" id="BAAAEI010000002">
    <property type="protein sequence ID" value="GAA0341798.1"/>
    <property type="molecule type" value="Genomic_DNA"/>
</dbReference>
<keyword evidence="2" id="KW-0732">Signal</keyword>
<name>A0ABN0WN25_9ALTE</name>
<dbReference type="PANTHER" id="PTHR35936:SF19">
    <property type="entry name" value="AMINO-ACID-BINDING PROTEIN YXEM-RELATED"/>
    <property type="match status" value="1"/>
</dbReference>
<evidence type="ECO:0000256" key="2">
    <source>
        <dbReference type="ARBA" id="ARBA00022729"/>
    </source>
</evidence>
<keyword evidence="5" id="KW-1185">Reference proteome</keyword>
<feature type="domain" description="Solute-binding protein family 3/N-terminal" evidence="3">
    <location>
        <begin position="14"/>
        <end position="235"/>
    </location>
</feature>
<accession>A0ABN0WN25</accession>
<dbReference type="Pfam" id="PF00497">
    <property type="entry name" value="SBP_bac_3"/>
    <property type="match status" value="1"/>
</dbReference>
<sequence length="239" mass="27075">MLCLFSCQSGATEQLKFAVYDPGFPPYIFVDEQQNVSGILADLMADYALEYGIAIDYVLDNRQGGESRLYAGQVDTMVLSPAWTKHPEQLLFSEEILPYTDYLFRLDKGNDILHWRAGQSVCTRQYYVYPTLNELFATASLLRVDASSEEAQLRMLASGRCDFAYVNELIAYWLVQEHFPDLQIAPVEQHKAVDSLRLALSPNKADMLPGLNQYIASKKQNGALRKVVRTYVGTLPEQR</sequence>
<dbReference type="SMART" id="SM00062">
    <property type="entry name" value="PBPb"/>
    <property type="match status" value="1"/>
</dbReference>
<organism evidence="4 5">
    <name type="scientific">Bowmanella denitrificans</name>
    <dbReference type="NCBI Taxonomy" id="366582"/>
    <lineage>
        <taxon>Bacteria</taxon>
        <taxon>Pseudomonadati</taxon>
        <taxon>Pseudomonadota</taxon>
        <taxon>Gammaproteobacteria</taxon>
        <taxon>Alteromonadales</taxon>
        <taxon>Alteromonadaceae</taxon>
        <taxon>Bowmanella</taxon>
    </lineage>
</organism>
<reference evidence="4 5" key="1">
    <citation type="journal article" date="2019" name="Int. J. Syst. Evol. Microbiol.">
        <title>The Global Catalogue of Microorganisms (GCM) 10K type strain sequencing project: providing services to taxonomists for standard genome sequencing and annotation.</title>
        <authorList>
            <consortium name="The Broad Institute Genomics Platform"/>
            <consortium name="The Broad Institute Genome Sequencing Center for Infectious Disease"/>
            <person name="Wu L."/>
            <person name="Ma J."/>
        </authorList>
    </citation>
    <scope>NUCLEOTIDE SEQUENCE [LARGE SCALE GENOMIC DNA]</scope>
    <source>
        <strain evidence="4 5">JCM 13378</strain>
    </source>
</reference>
<evidence type="ECO:0000259" key="3">
    <source>
        <dbReference type="SMART" id="SM00062"/>
    </source>
</evidence>
<dbReference type="InterPro" id="IPR001638">
    <property type="entry name" value="Solute-binding_3/MltF_N"/>
</dbReference>
<evidence type="ECO:0000256" key="1">
    <source>
        <dbReference type="ARBA" id="ARBA00010333"/>
    </source>
</evidence>
<evidence type="ECO:0000313" key="4">
    <source>
        <dbReference type="EMBL" id="GAA0341798.1"/>
    </source>
</evidence>
<evidence type="ECO:0000313" key="5">
    <source>
        <dbReference type="Proteomes" id="UP001501757"/>
    </source>
</evidence>
<dbReference type="SUPFAM" id="SSF53850">
    <property type="entry name" value="Periplasmic binding protein-like II"/>
    <property type="match status" value="1"/>
</dbReference>
<dbReference type="Proteomes" id="UP001501757">
    <property type="component" value="Unassembled WGS sequence"/>
</dbReference>